<keyword evidence="5" id="KW-1185">Reference proteome</keyword>
<dbReference type="GO" id="GO:0005524">
    <property type="term" value="F:ATP binding"/>
    <property type="evidence" value="ECO:0007669"/>
    <property type="project" value="UniProtKB-KW"/>
</dbReference>
<keyword evidence="1" id="KW-0547">Nucleotide-binding</keyword>
<organism evidence="4 5">
    <name type="scientific">Lachnospira hominis</name>
    <name type="common">ex Liu et al. 2021</name>
    <dbReference type="NCBI Taxonomy" id="2763051"/>
    <lineage>
        <taxon>Bacteria</taxon>
        <taxon>Bacillati</taxon>
        <taxon>Bacillota</taxon>
        <taxon>Clostridia</taxon>
        <taxon>Lachnospirales</taxon>
        <taxon>Lachnospiraceae</taxon>
        <taxon>Lachnospira</taxon>
    </lineage>
</organism>
<evidence type="ECO:0000313" key="5">
    <source>
        <dbReference type="Proteomes" id="UP000628463"/>
    </source>
</evidence>
<comment type="caution">
    <text evidence="4">The sequence shown here is derived from an EMBL/GenBank/DDBJ whole genome shotgun (WGS) entry which is preliminary data.</text>
</comment>
<dbReference type="PANTHER" id="PTHR43790:SF4">
    <property type="entry name" value="GUANOSINE IMPORT ATP-BINDING PROTEIN NUPO"/>
    <property type="match status" value="1"/>
</dbReference>
<dbReference type="InterPro" id="IPR003593">
    <property type="entry name" value="AAA+_ATPase"/>
</dbReference>
<reference evidence="4 5" key="1">
    <citation type="submission" date="2020-08" db="EMBL/GenBank/DDBJ databases">
        <title>Genome public.</title>
        <authorList>
            <person name="Liu C."/>
            <person name="Sun Q."/>
        </authorList>
    </citation>
    <scope>NUCLEOTIDE SEQUENCE [LARGE SCALE GENOMIC DNA]</scope>
    <source>
        <strain evidence="4 5">NSJ-43</strain>
    </source>
</reference>
<dbReference type="CDD" id="cd03215">
    <property type="entry name" value="ABC_Carb_Monos_II"/>
    <property type="match status" value="1"/>
</dbReference>
<keyword evidence="2 4" id="KW-0067">ATP-binding</keyword>
<evidence type="ECO:0000256" key="1">
    <source>
        <dbReference type="ARBA" id="ARBA00022741"/>
    </source>
</evidence>
<dbReference type="SUPFAM" id="SSF52540">
    <property type="entry name" value="P-loop containing nucleoside triphosphate hydrolases"/>
    <property type="match status" value="2"/>
</dbReference>
<dbReference type="InterPro" id="IPR003439">
    <property type="entry name" value="ABC_transporter-like_ATP-bd"/>
</dbReference>
<name>A0ABR7G2J2_9FIRM</name>
<dbReference type="EMBL" id="JACOPD010000009">
    <property type="protein sequence ID" value="MBC5681652.1"/>
    <property type="molecule type" value="Genomic_DNA"/>
</dbReference>
<feature type="domain" description="ABC transporter" evidence="3">
    <location>
        <begin position="7"/>
        <end position="240"/>
    </location>
</feature>
<evidence type="ECO:0000259" key="3">
    <source>
        <dbReference type="PROSITE" id="PS50893"/>
    </source>
</evidence>
<proteinExistence type="predicted"/>
<dbReference type="SMART" id="SM00382">
    <property type="entry name" value="AAA"/>
    <property type="match status" value="1"/>
</dbReference>
<dbReference type="InterPro" id="IPR027417">
    <property type="entry name" value="P-loop_NTPase"/>
</dbReference>
<dbReference type="Proteomes" id="UP000628463">
    <property type="component" value="Unassembled WGS sequence"/>
</dbReference>
<dbReference type="InterPro" id="IPR050107">
    <property type="entry name" value="ABC_carbohydrate_import_ATPase"/>
</dbReference>
<dbReference type="Gene3D" id="3.40.50.300">
    <property type="entry name" value="P-loop containing nucleotide triphosphate hydrolases"/>
    <property type="match status" value="2"/>
</dbReference>
<evidence type="ECO:0000256" key="2">
    <source>
        <dbReference type="ARBA" id="ARBA00022840"/>
    </source>
</evidence>
<dbReference type="PROSITE" id="PS50893">
    <property type="entry name" value="ABC_TRANSPORTER_2"/>
    <property type="match status" value="2"/>
</dbReference>
<dbReference type="PANTHER" id="PTHR43790">
    <property type="entry name" value="CARBOHYDRATE TRANSPORT ATP-BINDING PROTEIN MG119-RELATED"/>
    <property type="match status" value="1"/>
</dbReference>
<gene>
    <name evidence="4" type="ORF">H8S01_11880</name>
</gene>
<accession>A0ABR7G2J2</accession>
<sequence length="508" mass="56329">MAMEVVLETKNLCKSFGAVMVNDKINLTLHRGEIMAVLGENGSGKTTLINMIGGIYYPDSGSIYYENKRVEIRSPKDADRLGIGVVHQHFKLVSSMDAVENIEIALSDKEYKNKADIRKRITDVAKKYGFTVNPDKKICDMSVSEKQTVEIIKAIIKGAEILILDEPTAVLTPQESSSLFNVIRSMKKDGKSIIIITHKLQEVLDISDNVYIMRKGRYIDTLKTSETDENELACKMVGKTVTLQIARTSYEKKKTVLSVHNISCLSDDKTVGLSDVSFDLKSGEILGIAGISGSGQKELCECIDGIREVTSGKIKYYAEEGNFDITNKKPEWRRKNKTGFGFVPEDRLGMGLIASSDMVDNMVLKSYKDEAGAFLHRKKAADIAKYLIKKLDIATPGIHTPVRMLSGGNVQKVLLGREIEAGRDVLIVSYPVRGLDINSSYMIYNLLDEERKRGTAIIFVGEDLDVLMALSDRIMVMADHRIAGITDARTVTKDYLGSLMTDTKGQVI</sequence>
<feature type="domain" description="ABC transporter" evidence="3">
    <location>
        <begin position="257"/>
        <end position="504"/>
    </location>
</feature>
<evidence type="ECO:0000313" key="4">
    <source>
        <dbReference type="EMBL" id="MBC5681652.1"/>
    </source>
</evidence>
<dbReference type="Pfam" id="PF00005">
    <property type="entry name" value="ABC_tran"/>
    <property type="match status" value="2"/>
</dbReference>
<dbReference type="CDD" id="cd03216">
    <property type="entry name" value="ABC_Carb_Monos_I"/>
    <property type="match status" value="1"/>
</dbReference>
<protein>
    <submittedName>
        <fullName evidence="4">ABC transporter ATP-binding protein</fullName>
    </submittedName>
</protein>